<evidence type="ECO:0000256" key="3">
    <source>
        <dbReference type="ARBA" id="ARBA00022989"/>
    </source>
</evidence>
<keyword evidence="4 5" id="KW-0472">Membrane</keyword>
<keyword evidence="3 5" id="KW-1133">Transmembrane helix</keyword>
<feature type="transmembrane region" description="Helical" evidence="5">
    <location>
        <begin position="437"/>
        <end position="455"/>
    </location>
</feature>
<feature type="domain" description="Amino acid transporter transmembrane" evidence="6">
    <location>
        <begin position="59"/>
        <end position="236"/>
    </location>
</feature>
<evidence type="ECO:0000256" key="2">
    <source>
        <dbReference type="ARBA" id="ARBA00022692"/>
    </source>
</evidence>
<evidence type="ECO:0000256" key="1">
    <source>
        <dbReference type="ARBA" id="ARBA00004141"/>
    </source>
</evidence>
<name>A0ABN7RUY5_OIKDI</name>
<organism evidence="7 8">
    <name type="scientific">Oikopleura dioica</name>
    <name type="common">Tunicate</name>
    <dbReference type="NCBI Taxonomy" id="34765"/>
    <lineage>
        <taxon>Eukaryota</taxon>
        <taxon>Metazoa</taxon>
        <taxon>Chordata</taxon>
        <taxon>Tunicata</taxon>
        <taxon>Appendicularia</taxon>
        <taxon>Copelata</taxon>
        <taxon>Oikopleuridae</taxon>
        <taxon>Oikopleura</taxon>
    </lineage>
</organism>
<feature type="transmembrane region" description="Helical" evidence="5">
    <location>
        <begin position="57"/>
        <end position="79"/>
    </location>
</feature>
<feature type="domain" description="Amino acid transporter transmembrane" evidence="6">
    <location>
        <begin position="300"/>
        <end position="519"/>
    </location>
</feature>
<dbReference type="PANTHER" id="PTHR22950:SF702">
    <property type="entry name" value="AMINO ACID TRANSPORTER PROTEIN"/>
    <property type="match status" value="1"/>
</dbReference>
<evidence type="ECO:0000256" key="5">
    <source>
        <dbReference type="SAM" id="Phobius"/>
    </source>
</evidence>
<evidence type="ECO:0000256" key="4">
    <source>
        <dbReference type="ARBA" id="ARBA00023136"/>
    </source>
</evidence>
<accession>A0ABN7RUY5</accession>
<gene>
    <name evidence="7" type="ORF">OKIOD_LOCUS2868</name>
</gene>
<feature type="transmembrane region" description="Helical" evidence="5">
    <location>
        <begin position="461"/>
        <end position="483"/>
    </location>
</feature>
<reference evidence="7 8" key="1">
    <citation type="submission" date="2021-04" db="EMBL/GenBank/DDBJ databases">
        <authorList>
            <person name="Bliznina A."/>
        </authorList>
    </citation>
    <scope>NUCLEOTIDE SEQUENCE [LARGE SCALE GENOMIC DNA]</scope>
</reference>
<keyword evidence="8" id="KW-1185">Reference proteome</keyword>
<feature type="transmembrane region" description="Helical" evidence="5">
    <location>
        <begin position="503"/>
        <end position="527"/>
    </location>
</feature>
<dbReference type="Pfam" id="PF01490">
    <property type="entry name" value="Aa_trans"/>
    <property type="match status" value="2"/>
</dbReference>
<proteinExistence type="predicted"/>
<feature type="transmembrane region" description="Helical" evidence="5">
    <location>
        <begin position="318"/>
        <end position="338"/>
    </location>
</feature>
<keyword evidence="2 5" id="KW-0812">Transmembrane</keyword>
<dbReference type="Proteomes" id="UP001158576">
    <property type="component" value="Chromosome PAR"/>
</dbReference>
<feature type="transmembrane region" description="Helical" evidence="5">
    <location>
        <begin position="85"/>
        <end position="111"/>
    </location>
</feature>
<comment type="subcellular location">
    <subcellularLocation>
        <location evidence="1">Membrane</location>
        <topology evidence="1">Multi-pass membrane protein</topology>
    </subcellularLocation>
</comment>
<dbReference type="PANTHER" id="PTHR22950">
    <property type="entry name" value="AMINO ACID TRANSPORTER"/>
    <property type="match status" value="1"/>
</dbReference>
<dbReference type="EMBL" id="OU015568">
    <property type="protein sequence ID" value="CAG5086669.1"/>
    <property type="molecule type" value="Genomic_DNA"/>
</dbReference>
<feature type="transmembrane region" description="Helical" evidence="5">
    <location>
        <begin position="397"/>
        <end position="416"/>
    </location>
</feature>
<feature type="transmembrane region" description="Helical" evidence="5">
    <location>
        <begin position="359"/>
        <end position="377"/>
    </location>
</feature>
<evidence type="ECO:0000313" key="8">
    <source>
        <dbReference type="Proteomes" id="UP001158576"/>
    </source>
</evidence>
<evidence type="ECO:0000313" key="7">
    <source>
        <dbReference type="EMBL" id="CAG5086669.1"/>
    </source>
</evidence>
<feature type="transmembrane region" description="Helical" evidence="5">
    <location>
        <begin position="182"/>
        <end position="202"/>
    </location>
</feature>
<dbReference type="InterPro" id="IPR013057">
    <property type="entry name" value="AA_transpt_TM"/>
</dbReference>
<sequence>MANRDEEILTQSQCLVEKPEKAVTYEESSLVDTANGQPNEDKAREALGYKEEGNAGFALSVFNLMNAILGSGILGLSYAMAQLGYIGFFLICLAVAILAYFAIHLLLSLCAKTGVKSYERLGYRAFGTPGKLVTATCILMQNIGAMSSYMFIIKNQLPSVLHTIICATSEECPDLYGENVPWYLNGNIIVIVVVACIVAPLASLKSIEFLGYTSGFSISCMVFFTIIIVSKYFIGVEDCPLFNDSIADGTWDATQEVTSESLLNANATKLGTAPIWDAENSKISDECASTYKMPDPYCNLEAQECEASAFMMNEKTVYAMPTMTFSFVCHTAILPIFAELRSGSHGEMRNVAKTSLASCFLLYFVASLFGYFTFYNYVQSDLLLTYNHSDPTNPLTLVVRVCVLIGVILTLPLTHFPARKAVNFLFFPQHPFAWSRHLGIMCCLLTLCVTLVINVPDIREIFGFVGASASGSLIFILPSLFYIKIQRDEKLPFFESLKESRLLMGSFCFLIFGCIFSLMTLGIMTAAKLG</sequence>
<feature type="transmembrane region" description="Helical" evidence="5">
    <location>
        <begin position="209"/>
        <end position="234"/>
    </location>
</feature>
<evidence type="ECO:0000259" key="6">
    <source>
        <dbReference type="Pfam" id="PF01490"/>
    </source>
</evidence>
<protein>
    <submittedName>
        <fullName evidence="7">Oidioi.mRNA.OKI2018_I69.PAR.g11310.t1.cds</fullName>
    </submittedName>
</protein>